<organism evidence="2 4">
    <name type="scientific">Bifidobacterium gallicum DSM 20093 = LMG 11596</name>
    <dbReference type="NCBI Taxonomy" id="561180"/>
    <lineage>
        <taxon>Bacteria</taxon>
        <taxon>Bacillati</taxon>
        <taxon>Actinomycetota</taxon>
        <taxon>Actinomycetes</taxon>
        <taxon>Bifidobacteriales</taxon>
        <taxon>Bifidobacteriaceae</taxon>
        <taxon>Bifidobacterium</taxon>
    </lineage>
</organism>
<comment type="caution">
    <text evidence="2">The sequence shown here is derived from an EMBL/GenBank/DDBJ whole genome shotgun (WGS) entry which is preliminary data.</text>
</comment>
<feature type="region of interest" description="Disordered" evidence="1">
    <location>
        <begin position="350"/>
        <end position="446"/>
    </location>
</feature>
<dbReference type="Proteomes" id="UP000003656">
    <property type="component" value="Unassembled WGS sequence"/>
</dbReference>
<reference evidence="3 5" key="2">
    <citation type="submission" date="2014-03" db="EMBL/GenBank/DDBJ databases">
        <title>Genomics of Bifidobacteria.</title>
        <authorList>
            <person name="Ventura M."/>
            <person name="Milani C."/>
            <person name="Lugli G.A."/>
        </authorList>
    </citation>
    <scope>NUCLEOTIDE SEQUENCE [LARGE SCALE GENOMIC DNA]</scope>
    <source>
        <strain evidence="3 5">LMG 11596</strain>
    </source>
</reference>
<dbReference type="InterPro" id="IPR019932">
    <property type="entry name" value="CHP03543"/>
</dbReference>
<gene>
    <name evidence="3" type="ORF">BGLCM_0869</name>
    <name evidence="2" type="ORF">BIFGAL_02809</name>
</gene>
<dbReference type="Proteomes" id="UP000029074">
    <property type="component" value="Unassembled WGS sequence"/>
</dbReference>
<name>D1NSP9_9BIFI</name>
<evidence type="ECO:0000313" key="3">
    <source>
        <dbReference type="EMBL" id="KFI59276.1"/>
    </source>
</evidence>
<proteinExistence type="predicted"/>
<dbReference type="NCBIfam" id="TIGR03543">
    <property type="entry name" value="divI1A_rptt_fam"/>
    <property type="match status" value="1"/>
</dbReference>
<accession>D1NSP9</accession>
<feature type="compositionally biased region" description="Polar residues" evidence="1">
    <location>
        <begin position="567"/>
        <end position="577"/>
    </location>
</feature>
<dbReference type="EMBL" id="JGYW01000004">
    <property type="protein sequence ID" value="KFI59276.1"/>
    <property type="molecule type" value="Genomic_DNA"/>
</dbReference>
<evidence type="ECO:0000313" key="5">
    <source>
        <dbReference type="Proteomes" id="UP000029074"/>
    </source>
</evidence>
<feature type="compositionally biased region" description="Low complexity" evidence="1">
    <location>
        <begin position="417"/>
        <end position="437"/>
    </location>
</feature>
<keyword evidence="5" id="KW-1185">Reference proteome</keyword>
<feature type="region of interest" description="Disordered" evidence="1">
    <location>
        <begin position="556"/>
        <end position="577"/>
    </location>
</feature>
<feature type="compositionally biased region" description="Low complexity" evidence="1">
    <location>
        <begin position="358"/>
        <end position="379"/>
    </location>
</feature>
<dbReference type="AlphaFoldDB" id="D1NSP9"/>
<evidence type="ECO:0000313" key="2">
    <source>
        <dbReference type="EMBL" id="EFA23701.1"/>
    </source>
</evidence>
<feature type="region of interest" description="Disordered" evidence="1">
    <location>
        <begin position="1"/>
        <end position="23"/>
    </location>
</feature>
<sequence>MAMDSQDQPVLNADNGHAAEAMPSLPRVSKRKWGYDPVQVDEFLEQAHACYEQPGIQLTLGDIQNVSFDLVKGGYRIDKVDQTLSRLEKAVTDKQTDVEVTTNGRVAWKAQTENLYRRLLAHAERADGQRFAPGEQRMPSYDRKQVDSLIDSIMDTAELELQEEGGHGSITADPAADGQRISAATVANTVFTQRKGKKGYNERQVDYYLSFCEELLGRLESYARLYGSASGMNAAETGAPVVSDDPNSLFANAVVPPVSAEPDTPTIVEPMAPVAPALSDQSSFDALQKAEQAIFTPSTVADTAIAGAAGAAVAGGASATSVLPGVSAATNVSASPSEGEVTQVINLNDAAGNDTDDVPPSFSPAPATTASAPRRPVAPFGTDYASDSPAPVLTGVSESMTVSPIQPITPAPHTDLSATSSSSSSNARHGAHAAHSSFNDALDSSTNDQQGTFAVDAFDLGASNAAATAALANNNSAELPAVTSADSETAAFQLPTIPSLKRAQGDDVQLTTTTDDIDSSVSAHAGSSTQSTPHSSTMFPDVDEFRVPSLDLGIPDLSFPTFDDAGNDTSANGKQGQ</sequence>
<dbReference type="RefSeq" id="WP_006294214.1">
    <property type="nucleotide sequence ID" value="NZ_ABXB03000001.1"/>
</dbReference>
<protein>
    <submittedName>
        <fullName evidence="2 3">DivIVA domain repeat protein</fullName>
    </submittedName>
</protein>
<feature type="region of interest" description="Disordered" evidence="1">
    <location>
        <begin position="514"/>
        <end position="541"/>
    </location>
</feature>
<dbReference type="EMBL" id="ABXB03000001">
    <property type="protein sequence ID" value="EFA23701.1"/>
    <property type="molecule type" value="Genomic_DNA"/>
</dbReference>
<feature type="compositionally biased region" description="Polar residues" evidence="1">
    <location>
        <begin position="525"/>
        <end position="538"/>
    </location>
</feature>
<evidence type="ECO:0000256" key="1">
    <source>
        <dbReference type="SAM" id="MobiDB-lite"/>
    </source>
</evidence>
<reference evidence="2 4" key="1">
    <citation type="submission" date="2009-11" db="EMBL/GenBank/DDBJ databases">
        <authorList>
            <person name="Weinstock G."/>
            <person name="Sodergren E."/>
            <person name="Clifton S."/>
            <person name="Fulton L."/>
            <person name="Fulton B."/>
            <person name="Courtney L."/>
            <person name="Fronick C."/>
            <person name="Harrison M."/>
            <person name="Strong C."/>
            <person name="Farmer C."/>
            <person name="Delahaunty K."/>
            <person name="Markovic C."/>
            <person name="Hall O."/>
            <person name="Minx P."/>
            <person name="Tomlinson C."/>
            <person name="Mitreva M."/>
            <person name="Nelson J."/>
            <person name="Hou S."/>
            <person name="Wollam A."/>
            <person name="Pepin K.H."/>
            <person name="Johnson M."/>
            <person name="Bhonagiri V."/>
            <person name="Nash W.E."/>
            <person name="Warren W."/>
            <person name="Chinwalla A."/>
            <person name="Mardis E.R."/>
            <person name="Wilson R.K."/>
        </authorList>
    </citation>
    <scope>NUCLEOTIDE SEQUENCE [LARGE SCALE GENOMIC DNA]</scope>
    <source>
        <strain evidence="2 4">DSM 20093</strain>
    </source>
</reference>
<dbReference type="STRING" id="561180.BIFGAL_02809"/>
<evidence type="ECO:0000313" key="4">
    <source>
        <dbReference type="Proteomes" id="UP000003656"/>
    </source>
</evidence>
<feature type="compositionally biased region" description="Polar residues" evidence="1">
    <location>
        <begin position="396"/>
        <end position="406"/>
    </location>
</feature>
<dbReference type="eggNOG" id="COG3170">
    <property type="taxonomic scope" value="Bacteria"/>
</dbReference>